<gene>
    <name evidence="1" type="ORF">SAMN04487948_103381</name>
</gene>
<dbReference type="AlphaFoldDB" id="A0A1H8QXJ6"/>
<name>A0A1H8QXJ6_9EURY</name>
<reference evidence="2" key="1">
    <citation type="submission" date="2016-10" db="EMBL/GenBank/DDBJ databases">
        <authorList>
            <person name="Varghese N."/>
            <person name="Submissions S."/>
        </authorList>
    </citation>
    <scope>NUCLEOTIDE SEQUENCE [LARGE SCALE GENOMIC DNA]</scope>
    <source>
        <strain evidence="2">CGMCC 1.10121</strain>
    </source>
</reference>
<dbReference type="RefSeq" id="WP_139246569.1">
    <property type="nucleotide sequence ID" value="NZ_FODV01000003.1"/>
</dbReference>
<evidence type="ECO:0008006" key="3">
    <source>
        <dbReference type="Google" id="ProtNLM"/>
    </source>
</evidence>
<keyword evidence="2" id="KW-1185">Reference proteome</keyword>
<evidence type="ECO:0000313" key="2">
    <source>
        <dbReference type="Proteomes" id="UP000199126"/>
    </source>
</evidence>
<proteinExistence type="predicted"/>
<organism evidence="1 2">
    <name type="scientific">Halogranum amylolyticum</name>
    <dbReference type="NCBI Taxonomy" id="660520"/>
    <lineage>
        <taxon>Archaea</taxon>
        <taxon>Methanobacteriati</taxon>
        <taxon>Methanobacteriota</taxon>
        <taxon>Stenosarchaea group</taxon>
        <taxon>Halobacteria</taxon>
        <taxon>Halobacteriales</taxon>
        <taxon>Haloferacaceae</taxon>
    </lineage>
</organism>
<dbReference type="Pfam" id="PF24441">
    <property type="entry name" value="DUF7560"/>
    <property type="match status" value="1"/>
</dbReference>
<evidence type="ECO:0000313" key="1">
    <source>
        <dbReference type="EMBL" id="SEO59029.1"/>
    </source>
</evidence>
<dbReference type="Proteomes" id="UP000199126">
    <property type="component" value="Unassembled WGS sequence"/>
</dbReference>
<dbReference type="InterPro" id="IPR055982">
    <property type="entry name" value="DUF7560"/>
</dbReference>
<dbReference type="EMBL" id="FODV01000003">
    <property type="protein sequence ID" value="SEO59029.1"/>
    <property type="molecule type" value="Genomic_DNA"/>
</dbReference>
<protein>
    <recommendedName>
        <fullName evidence="3">Regulatory protein, FmdB family</fullName>
    </recommendedName>
</protein>
<sequence length="53" mass="5732">MTQIHTDRFEFVCPERGEAFEVDGEMRRALLASGCPVCGAPVSETAFVSLSSP</sequence>
<accession>A0A1H8QXJ6</accession>
<dbReference type="OrthoDB" id="284396at2157"/>